<dbReference type="AlphaFoldDB" id="A0A0B2VPZ8"/>
<sequence>MLLHRAMRSQEFVSSGVAGRRCDATTYDSYLVRRTMKQPNILIMFFGFVFATIILYTVFDGRLQTVYTSVNLQHSFASEHENLTRYIASDYFAAHAGGGVGNILFEFISMIGIAKSLGRIPYIDAINSGTINKLSALRPIFPNLAEQFHVRFSEQSRVSIGISSGKCCVFNGINELERLKTAPDIFLKDTYLQSFKYFESYADEIRSSILFINKSIASVGRNRLLDGYTWNATKHRICVHIRRGDFVKSALHMESREDFVVWAVNHIILKASASTFGWWAAYLAGPAKNVYYNTVFSKPNGVEKELNVADFFPPNWKPLSMPANYKLPFLLESKNAAPSAGNRP</sequence>
<gene>
    <name evidence="2" type="primary">C06E1.7</name>
    <name evidence="2" type="ORF">Tcan_13809</name>
</gene>
<evidence type="ECO:0000256" key="1">
    <source>
        <dbReference type="SAM" id="Phobius"/>
    </source>
</evidence>
<keyword evidence="3" id="KW-1185">Reference proteome</keyword>
<dbReference type="InterPro" id="IPR052501">
    <property type="entry name" value="Alpha-1-2_FucT"/>
</dbReference>
<proteinExistence type="predicted"/>
<dbReference type="Proteomes" id="UP000031036">
    <property type="component" value="Unassembled WGS sequence"/>
</dbReference>
<keyword evidence="2" id="KW-0808">Transferase</keyword>
<keyword evidence="1" id="KW-0812">Transmembrane</keyword>
<dbReference type="PANTHER" id="PTHR22898:SF3">
    <property type="entry name" value="ALPHA-1,2-FUCOSYLTRANSFERASE-RELATED"/>
    <property type="match status" value="1"/>
</dbReference>
<protein>
    <submittedName>
        <fullName evidence="2">Putative glycosyltransferase C06E1.7</fullName>
    </submittedName>
</protein>
<name>A0A0B2VPZ8_TOXCA</name>
<reference evidence="2 3" key="1">
    <citation type="submission" date="2014-11" db="EMBL/GenBank/DDBJ databases">
        <title>Genetic blueprint of the zoonotic pathogen Toxocara canis.</title>
        <authorList>
            <person name="Zhu X.-Q."/>
            <person name="Korhonen P.K."/>
            <person name="Cai H."/>
            <person name="Young N.D."/>
            <person name="Nejsum P."/>
            <person name="von Samson-Himmelstjerna G."/>
            <person name="Boag P.R."/>
            <person name="Tan P."/>
            <person name="Li Q."/>
            <person name="Min J."/>
            <person name="Yang Y."/>
            <person name="Wang X."/>
            <person name="Fang X."/>
            <person name="Hall R.S."/>
            <person name="Hofmann A."/>
            <person name="Sternberg P.W."/>
            <person name="Jex A.R."/>
            <person name="Gasser R.B."/>
        </authorList>
    </citation>
    <scope>NUCLEOTIDE SEQUENCE [LARGE SCALE GENOMIC DNA]</scope>
    <source>
        <strain evidence="2">PN_DK_2014</strain>
    </source>
</reference>
<comment type="caution">
    <text evidence="2">The sequence shown here is derived from an EMBL/GenBank/DDBJ whole genome shotgun (WGS) entry which is preliminary data.</text>
</comment>
<accession>A0A0B2VPZ8</accession>
<keyword evidence="1" id="KW-1133">Transmembrane helix</keyword>
<dbReference type="EMBL" id="JPKZ01001197">
    <property type="protein sequence ID" value="KHN83424.1"/>
    <property type="molecule type" value="Genomic_DNA"/>
</dbReference>
<organism evidence="2 3">
    <name type="scientific">Toxocara canis</name>
    <name type="common">Canine roundworm</name>
    <dbReference type="NCBI Taxonomy" id="6265"/>
    <lineage>
        <taxon>Eukaryota</taxon>
        <taxon>Metazoa</taxon>
        <taxon>Ecdysozoa</taxon>
        <taxon>Nematoda</taxon>
        <taxon>Chromadorea</taxon>
        <taxon>Rhabditida</taxon>
        <taxon>Spirurina</taxon>
        <taxon>Ascaridomorpha</taxon>
        <taxon>Ascaridoidea</taxon>
        <taxon>Toxocaridae</taxon>
        <taxon>Toxocara</taxon>
    </lineage>
</organism>
<dbReference type="PANTHER" id="PTHR22898">
    <property type="entry name" value="UNCHARACTERIZED GLYCOSOL TRANSFERASE-RELATED"/>
    <property type="match status" value="1"/>
</dbReference>
<dbReference type="GO" id="GO:0016740">
    <property type="term" value="F:transferase activity"/>
    <property type="evidence" value="ECO:0007669"/>
    <property type="project" value="UniProtKB-KW"/>
</dbReference>
<feature type="transmembrane region" description="Helical" evidence="1">
    <location>
        <begin position="41"/>
        <end position="59"/>
    </location>
</feature>
<evidence type="ECO:0000313" key="3">
    <source>
        <dbReference type="Proteomes" id="UP000031036"/>
    </source>
</evidence>
<keyword evidence="1" id="KW-0472">Membrane</keyword>
<dbReference type="OrthoDB" id="3226at2759"/>
<dbReference type="STRING" id="6265.A0A0B2VPZ8"/>
<evidence type="ECO:0000313" key="2">
    <source>
        <dbReference type="EMBL" id="KHN83424.1"/>
    </source>
</evidence>